<accession>A0A292PTE3</accession>
<dbReference type="EMBL" id="LN891061">
    <property type="protein sequence ID" value="CUS09975.1"/>
    <property type="molecule type" value="Genomic_DNA"/>
</dbReference>
<name>A0A292PTE3_9PEZI</name>
<reference evidence="2" key="1">
    <citation type="submission" date="2015-10" db="EMBL/GenBank/DDBJ databases">
        <authorList>
            <person name="Regsiter A."/>
            <person name="william w."/>
        </authorList>
    </citation>
    <scope>NUCLEOTIDE SEQUENCE</scope>
    <source>
        <strain evidence="2">Montdore</strain>
    </source>
</reference>
<feature type="region of interest" description="Disordered" evidence="1">
    <location>
        <begin position="146"/>
        <end position="166"/>
    </location>
</feature>
<feature type="region of interest" description="Disordered" evidence="1">
    <location>
        <begin position="207"/>
        <end position="251"/>
    </location>
</feature>
<evidence type="ECO:0000313" key="2">
    <source>
        <dbReference type="EMBL" id="CUS09975.1"/>
    </source>
</evidence>
<evidence type="ECO:0000256" key="1">
    <source>
        <dbReference type="SAM" id="MobiDB-lite"/>
    </source>
</evidence>
<keyword evidence="3" id="KW-1185">Reference proteome</keyword>
<dbReference type="AlphaFoldDB" id="A0A292PTE3"/>
<gene>
    <name evidence="2" type="ORF">GSTUAT00005905001</name>
</gene>
<sequence length="251" mass="26425">MPMQWNDQADARLFANVLKHHVVKLDYQQLARAMGDTLADVTPKAISHRIAKIKEKAQAHRNRWDPYVRLVASPKRVTSLKPAPIGMLNEEGDDEEGKGFMYLKSEDEQPFSANLGGVDGGGVVGGQILSIDESGGGNVGDAVVAAPDHGEGGEGGDGGDGDDGRNYLLGVDGQGHWPVPASGFEAYGMNETAKGMVGRDEAMIHPSYEAPSSYPSATIVDDDELPQNGDESGSSGDGGFCDEGAVIENNA</sequence>
<dbReference type="Proteomes" id="UP001412239">
    <property type="component" value="Unassembled WGS sequence"/>
</dbReference>
<organism evidence="2 3">
    <name type="scientific">Tuber aestivum</name>
    <name type="common">summer truffle</name>
    <dbReference type="NCBI Taxonomy" id="59557"/>
    <lineage>
        <taxon>Eukaryota</taxon>
        <taxon>Fungi</taxon>
        <taxon>Dikarya</taxon>
        <taxon>Ascomycota</taxon>
        <taxon>Pezizomycotina</taxon>
        <taxon>Pezizomycetes</taxon>
        <taxon>Pezizales</taxon>
        <taxon>Tuberaceae</taxon>
        <taxon>Tuber</taxon>
    </lineage>
</organism>
<proteinExistence type="predicted"/>
<evidence type="ECO:0000313" key="3">
    <source>
        <dbReference type="Proteomes" id="UP001412239"/>
    </source>
</evidence>
<feature type="compositionally biased region" description="Low complexity" evidence="1">
    <location>
        <begin position="207"/>
        <end position="217"/>
    </location>
</feature>
<protein>
    <submittedName>
        <fullName evidence="2">Uncharacterized protein</fullName>
    </submittedName>
</protein>